<evidence type="ECO:0000256" key="2">
    <source>
        <dbReference type="SAM" id="SignalP"/>
    </source>
</evidence>
<dbReference type="GO" id="GO:0006826">
    <property type="term" value="P:iron ion transport"/>
    <property type="evidence" value="ECO:0007669"/>
    <property type="project" value="TreeGrafter"/>
</dbReference>
<dbReference type="Gene3D" id="3.40.190.10">
    <property type="entry name" value="Periplasmic binding protein-like II"/>
    <property type="match status" value="2"/>
</dbReference>
<evidence type="ECO:0000259" key="3">
    <source>
        <dbReference type="PROSITE" id="PS51408"/>
    </source>
</evidence>
<feature type="region of interest" description="Disordered" evidence="1">
    <location>
        <begin position="46"/>
        <end position="102"/>
    </location>
</feature>
<comment type="caution">
    <text evidence="4">The sequence shown here is derived from an EMBL/GenBank/DDBJ whole genome shotgun (WGS) entry which is preliminary data.</text>
</comment>
<evidence type="ECO:0000313" key="4">
    <source>
        <dbReference type="EMBL" id="KAJ4978587.1"/>
    </source>
</evidence>
<feature type="compositionally biased region" description="Basic and acidic residues" evidence="1">
    <location>
        <begin position="89"/>
        <end position="100"/>
    </location>
</feature>
<feature type="domain" description="Transferrin-like" evidence="3">
    <location>
        <begin position="107"/>
        <end position="422"/>
    </location>
</feature>
<feature type="chain" id="PRO_5040264565" description="Transferrin-like domain-containing protein" evidence="2">
    <location>
        <begin position="20"/>
        <end position="474"/>
    </location>
</feature>
<dbReference type="EMBL" id="JAMYWD010000002">
    <property type="protein sequence ID" value="KAJ4978587.1"/>
    <property type="molecule type" value="Genomic_DNA"/>
</dbReference>
<dbReference type="InterPro" id="IPR001156">
    <property type="entry name" value="Transferrin-like_dom"/>
</dbReference>
<protein>
    <recommendedName>
        <fullName evidence="3">Transferrin-like domain-containing protein</fullName>
    </recommendedName>
</protein>
<evidence type="ECO:0000256" key="1">
    <source>
        <dbReference type="SAM" id="MobiDB-lite"/>
    </source>
</evidence>
<dbReference type="AlphaFoldDB" id="A0A9Q0KXL4"/>
<dbReference type="CDD" id="cd13529">
    <property type="entry name" value="PBP2_transferrin"/>
    <property type="match status" value="1"/>
</dbReference>
<keyword evidence="2" id="KW-0732">Signal</keyword>
<dbReference type="PROSITE" id="PS51408">
    <property type="entry name" value="TRANSFERRIN_LIKE_4"/>
    <property type="match status" value="1"/>
</dbReference>
<dbReference type="PRINTS" id="PR00422">
    <property type="entry name" value="TRANSFERRIN"/>
</dbReference>
<sequence length="474" mass="51102">MQIVSVLSFFLVLISFVSPSIQGHAPVPAPDSGNGVWSGYVDFSPPARGSSSGTPAPSPVSEVRGDETPSEEIKGSPPTPTPAAEEDGHDDHPVVARPEETGPSETVKWCAVRDEINDCNHYLNLLKQIDGYTWKCVRRETIEECLESIKKGEADLINLDAGMAYIAFLNYSMKAIANEVYCNHAKIYDAVAIINRKSCSKREVISLIDFKGQRSCHGSYSTASGWNYPVNHLKELDDSEEKDADKMVSSFFSGVCAPSEFQGTGICSGCGSEDGSCHTNSLYSGDSGAFRCLVEELGDIAFVRDDTALLYSMEGPQNQTWSTKSIRDFMYLCPQGGCREINGYPGSCSFGTVPANVIMASNSISRKKKSVVLKTLLNGTWVDALDTWKNGAGHLLSSSTQGLYVVKKLTRSYLGVSATISQSIQKSNLVRNGSATIDSTSDGSSPSARNAQHPSVVTVFSIIVGLIFQAFSIL</sequence>
<organism evidence="4 5">
    <name type="scientific">Protea cynaroides</name>
    <dbReference type="NCBI Taxonomy" id="273540"/>
    <lineage>
        <taxon>Eukaryota</taxon>
        <taxon>Viridiplantae</taxon>
        <taxon>Streptophyta</taxon>
        <taxon>Embryophyta</taxon>
        <taxon>Tracheophyta</taxon>
        <taxon>Spermatophyta</taxon>
        <taxon>Magnoliopsida</taxon>
        <taxon>Proteales</taxon>
        <taxon>Proteaceae</taxon>
        <taxon>Protea</taxon>
    </lineage>
</organism>
<dbReference type="GO" id="GO:0005886">
    <property type="term" value="C:plasma membrane"/>
    <property type="evidence" value="ECO:0007669"/>
    <property type="project" value="TreeGrafter"/>
</dbReference>
<dbReference type="OrthoDB" id="9981115at2759"/>
<gene>
    <name evidence="4" type="ORF">NE237_009367</name>
</gene>
<dbReference type="Pfam" id="PF00405">
    <property type="entry name" value="Transferrin"/>
    <property type="match status" value="1"/>
</dbReference>
<dbReference type="GO" id="GO:0055037">
    <property type="term" value="C:recycling endosome"/>
    <property type="evidence" value="ECO:0007669"/>
    <property type="project" value="TreeGrafter"/>
</dbReference>
<name>A0A9Q0KXL4_9MAGN</name>
<feature type="signal peptide" evidence="2">
    <location>
        <begin position="1"/>
        <end position="19"/>
    </location>
</feature>
<feature type="compositionally biased region" description="Basic and acidic residues" evidence="1">
    <location>
        <begin position="63"/>
        <end position="74"/>
    </location>
</feature>
<dbReference type="GO" id="GO:0005615">
    <property type="term" value="C:extracellular space"/>
    <property type="evidence" value="ECO:0007669"/>
    <property type="project" value="TreeGrafter"/>
</dbReference>
<dbReference type="SUPFAM" id="SSF53850">
    <property type="entry name" value="Periplasmic binding protein-like II"/>
    <property type="match status" value="1"/>
</dbReference>
<accession>A0A9Q0KXL4</accession>
<dbReference type="PANTHER" id="PTHR11485">
    <property type="entry name" value="TRANSFERRIN"/>
    <property type="match status" value="1"/>
</dbReference>
<dbReference type="GO" id="GO:0005769">
    <property type="term" value="C:early endosome"/>
    <property type="evidence" value="ECO:0007669"/>
    <property type="project" value="TreeGrafter"/>
</dbReference>
<dbReference type="SMART" id="SM00094">
    <property type="entry name" value="TR_FER"/>
    <property type="match status" value="1"/>
</dbReference>
<proteinExistence type="predicted"/>
<dbReference type="Proteomes" id="UP001141806">
    <property type="component" value="Unassembled WGS sequence"/>
</dbReference>
<reference evidence="4" key="1">
    <citation type="journal article" date="2023" name="Plant J.">
        <title>The genome of the king protea, Protea cynaroides.</title>
        <authorList>
            <person name="Chang J."/>
            <person name="Duong T.A."/>
            <person name="Schoeman C."/>
            <person name="Ma X."/>
            <person name="Roodt D."/>
            <person name="Barker N."/>
            <person name="Li Z."/>
            <person name="Van de Peer Y."/>
            <person name="Mizrachi E."/>
        </authorList>
    </citation>
    <scope>NUCLEOTIDE SEQUENCE</scope>
    <source>
        <tissue evidence="4">Young leaves</tissue>
    </source>
</reference>
<evidence type="ECO:0000313" key="5">
    <source>
        <dbReference type="Proteomes" id="UP001141806"/>
    </source>
</evidence>
<keyword evidence="5" id="KW-1185">Reference proteome</keyword>
<dbReference type="PANTHER" id="PTHR11485:SF29">
    <property type="entry name" value="TRANSFERRIN 2"/>
    <property type="match status" value="1"/>
</dbReference>